<protein>
    <submittedName>
        <fullName evidence="2">Uncharacterized protein</fullName>
    </submittedName>
</protein>
<organism evidence="2 3">
    <name type="scientific">Brachionus calyciflorus</name>
    <dbReference type="NCBI Taxonomy" id="104777"/>
    <lineage>
        <taxon>Eukaryota</taxon>
        <taxon>Metazoa</taxon>
        <taxon>Spiralia</taxon>
        <taxon>Gnathifera</taxon>
        <taxon>Rotifera</taxon>
        <taxon>Eurotatoria</taxon>
        <taxon>Monogononta</taxon>
        <taxon>Pseudotrocha</taxon>
        <taxon>Ploima</taxon>
        <taxon>Brachionidae</taxon>
        <taxon>Brachionus</taxon>
    </lineage>
</organism>
<dbReference type="EMBL" id="CAJNOC010001309">
    <property type="protein sequence ID" value="CAF0853428.1"/>
    <property type="molecule type" value="Genomic_DNA"/>
</dbReference>
<evidence type="ECO:0000256" key="1">
    <source>
        <dbReference type="SAM" id="SignalP"/>
    </source>
</evidence>
<accession>A0A813W6K1</accession>
<comment type="caution">
    <text evidence="2">The sequence shown here is derived from an EMBL/GenBank/DDBJ whole genome shotgun (WGS) entry which is preliminary data.</text>
</comment>
<keyword evidence="3" id="KW-1185">Reference proteome</keyword>
<name>A0A813W6K1_9BILA</name>
<proteinExistence type="predicted"/>
<sequence length="521" mass="59684">MMKILVLINLFVFLIDLVQLDECNVKYEYERMCSCKTRYSHYGLIGQEIFPPSSNYTYCDNDDLSYRACYKENCVDRCEKSIRELNKIDKLNNITQAAGNDVCKWLGNKSITETGIVLLSESNPGVCNAETREITSRICCNMRCKCLVQLNGINLVDLTSQLPKKEPFYDCKIFEFDECESDCRKEASKYFENNTVLLDRRKNTLDHIERNSKFCKLVNRPVNSPGENPSLLITTAPGDLSLGKQINLGKLCCSRPCKCQFIDSNEKMIFDLSNLLNNKKDEYYSCSDQFKECKRECLNKMDEFLTKKTSTLNNPDETLNIFETDLVDSSGSNQLCNKLNSTINRPGASILLKIESDQNEVLNIGKLCCKRQCQCQLIGKNFGNRIDNFQNVAFDSKLIKDLSSFMPIRNLSYDCSKESENCLRDCKIAAGTYLNSNKLKTSENTIQSLDIFFEFKAATKMCEAFNKKIESPGVDVYLRYDIKSMINDYQNKDDLFIGRICCNDFLLPANKCKFHVLPDIQ</sequence>
<keyword evidence="1" id="KW-0732">Signal</keyword>
<dbReference type="AlphaFoldDB" id="A0A813W6K1"/>
<evidence type="ECO:0000313" key="3">
    <source>
        <dbReference type="Proteomes" id="UP000663879"/>
    </source>
</evidence>
<feature type="signal peptide" evidence="1">
    <location>
        <begin position="1"/>
        <end position="20"/>
    </location>
</feature>
<dbReference type="Proteomes" id="UP000663879">
    <property type="component" value="Unassembled WGS sequence"/>
</dbReference>
<gene>
    <name evidence="2" type="ORF">OXX778_LOCUS9070</name>
</gene>
<feature type="non-terminal residue" evidence="2">
    <location>
        <position position="1"/>
    </location>
</feature>
<reference evidence="2" key="1">
    <citation type="submission" date="2021-02" db="EMBL/GenBank/DDBJ databases">
        <authorList>
            <person name="Nowell W R."/>
        </authorList>
    </citation>
    <scope>NUCLEOTIDE SEQUENCE</scope>
    <source>
        <strain evidence="2">Ploen Becks lab</strain>
    </source>
</reference>
<feature type="chain" id="PRO_5032640339" evidence="1">
    <location>
        <begin position="21"/>
        <end position="521"/>
    </location>
</feature>
<evidence type="ECO:0000313" key="2">
    <source>
        <dbReference type="EMBL" id="CAF0853428.1"/>
    </source>
</evidence>